<feature type="transmembrane region" description="Helical" evidence="9">
    <location>
        <begin position="283"/>
        <end position="304"/>
    </location>
</feature>
<keyword evidence="12" id="KW-1185">Reference proteome</keyword>
<dbReference type="CDD" id="cd12912">
    <property type="entry name" value="PDC2_MCP_like"/>
    <property type="match status" value="1"/>
</dbReference>
<dbReference type="InterPro" id="IPR033479">
    <property type="entry name" value="dCache_1"/>
</dbReference>
<proteinExistence type="predicted"/>
<dbReference type="EMBL" id="CP076642">
    <property type="protein sequence ID" value="QXO16489.1"/>
    <property type="molecule type" value="Genomic_DNA"/>
</dbReference>
<dbReference type="PANTHER" id="PTHR45138">
    <property type="entry name" value="REGULATORY COMPONENTS OF SENSORY TRANSDUCTION SYSTEM"/>
    <property type="match status" value="1"/>
</dbReference>
<dbReference type="NCBIfam" id="TIGR00254">
    <property type="entry name" value="GGDEF"/>
    <property type="match status" value="1"/>
</dbReference>
<comment type="cofactor">
    <cofactor evidence="1">
        <name>Mg(2+)</name>
        <dbReference type="ChEBI" id="CHEBI:18420"/>
    </cofactor>
</comment>
<gene>
    <name evidence="11" type="ORF">KNV97_03010</name>
</gene>
<keyword evidence="5 9" id="KW-0812">Transmembrane</keyword>
<dbReference type="GO" id="GO:0052621">
    <property type="term" value="F:diguanylate cyclase activity"/>
    <property type="evidence" value="ECO:0007669"/>
    <property type="project" value="UniProtKB-EC"/>
</dbReference>
<evidence type="ECO:0000256" key="3">
    <source>
        <dbReference type="ARBA" id="ARBA00012528"/>
    </source>
</evidence>
<feature type="compositionally biased region" description="Basic and acidic residues" evidence="8">
    <location>
        <begin position="512"/>
        <end position="525"/>
    </location>
</feature>
<dbReference type="CDD" id="cd01949">
    <property type="entry name" value="GGDEF"/>
    <property type="match status" value="1"/>
</dbReference>
<dbReference type="Pfam" id="PF02743">
    <property type="entry name" value="dCache_1"/>
    <property type="match status" value="1"/>
</dbReference>
<organism evidence="11 12">
    <name type="scientific">Vibrio ostreae</name>
    <dbReference type="NCBI Taxonomy" id="2841925"/>
    <lineage>
        <taxon>Bacteria</taxon>
        <taxon>Pseudomonadati</taxon>
        <taxon>Pseudomonadota</taxon>
        <taxon>Gammaproteobacteria</taxon>
        <taxon>Vibrionales</taxon>
        <taxon>Vibrionaceae</taxon>
        <taxon>Vibrio</taxon>
    </lineage>
</organism>
<name>A0A975YMC1_9VIBR</name>
<evidence type="ECO:0000256" key="5">
    <source>
        <dbReference type="ARBA" id="ARBA00022692"/>
    </source>
</evidence>
<dbReference type="PANTHER" id="PTHR45138:SF9">
    <property type="entry name" value="DIGUANYLATE CYCLASE DGCM-RELATED"/>
    <property type="match status" value="1"/>
</dbReference>
<dbReference type="Pfam" id="PF00990">
    <property type="entry name" value="GGDEF"/>
    <property type="match status" value="1"/>
</dbReference>
<evidence type="ECO:0000256" key="4">
    <source>
        <dbReference type="ARBA" id="ARBA00022475"/>
    </source>
</evidence>
<dbReference type="InterPro" id="IPR000160">
    <property type="entry name" value="GGDEF_dom"/>
</dbReference>
<evidence type="ECO:0000313" key="12">
    <source>
        <dbReference type="Proteomes" id="UP000694232"/>
    </source>
</evidence>
<dbReference type="Proteomes" id="UP000694232">
    <property type="component" value="Chromosome 2"/>
</dbReference>
<dbReference type="InterPro" id="IPR050469">
    <property type="entry name" value="Diguanylate_Cyclase"/>
</dbReference>
<keyword evidence="6 9" id="KW-1133">Transmembrane helix</keyword>
<feature type="transmembrane region" description="Helical" evidence="9">
    <location>
        <begin position="6"/>
        <end position="28"/>
    </location>
</feature>
<dbReference type="SMART" id="SM00267">
    <property type="entry name" value="GGDEF"/>
    <property type="match status" value="1"/>
</dbReference>
<evidence type="ECO:0000256" key="6">
    <source>
        <dbReference type="ARBA" id="ARBA00022989"/>
    </source>
</evidence>
<feature type="domain" description="GGDEF" evidence="10">
    <location>
        <begin position="389"/>
        <end position="519"/>
    </location>
</feature>
<dbReference type="PROSITE" id="PS50887">
    <property type="entry name" value="GGDEF"/>
    <property type="match status" value="1"/>
</dbReference>
<evidence type="ECO:0000256" key="7">
    <source>
        <dbReference type="ARBA" id="ARBA00023136"/>
    </source>
</evidence>
<dbReference type="RefSeq" id="WP_218562094.1">
    <property type="nucleotide sequence ID" value="NZ_CP076642.1"/>
</dbReference>
<evidence type="ECO:0000256" key="1">
    <source>
        <dbReference type="ARBA" id="ARBA00001946"/>
    </source>
</evidence>
<dbReference type="FunFam" id="3.30.70.270:FF:000001">
    <property type="entry name" value="Diguanylate cyclase domain protein"/>
    <property type="match status" value="1"/>
</dbReference>
<evidence type="ECO:0000256" key="2">
    <source>
        <dbReference type="ARBA" id="ARBA00004651"/>
    </source>
</evidence>
<evidence type="ECO:0000259" key="10">
    <source>
        <dbReference type="PROSITE" id="PS50887"/>
    </source>
</evidence>
<dbReference type="EC" id="2.7.7.65" evidence="3"/>
<dbReference type="GO" id="GO:0005886">
    <property type="term" value="C:plasma membrane"/>
    <property type="evidence" value="ECO:0007669"/>
    <property type="project" value="UniProtKB-SubCell"/>
</dbReference>
<dbReference type="GO" id="GO:1902201">
    <property type="term" value="P:negative regulation of bacterial-type flagellum-dependent cell motility"/>
    <property type="evidence" value="ECO:0007669"/>
    <property type="project" value="TreeGrafter"/>
</dbReference>
<evidence type="ECO:0000313" key="11">
    <source>
        <dbReference type="EMBL" id="QXO16489.1"/>
    </source>
</evidence>
<evidence type="ECO:0000256" key="8">
    <source>
        <dbReference type="SAM" id="MobiDB-lite"/>
    </source>
</evidence>
<comment type="subcellular location">
    <subcellularLocation>
        <location evidence="2">Cell membrane</location>
        <topology evidence="2">Multi-pass membrane protein</topology>
    </subcellularLocation>
</comment>
<reference evidence="11" key="1">
    <citation type="submission" date="2021-06" db="EMBL/GenBank/DDBJ databases">
        <title>Vibrio nov. sp., novel gut bacterium isolated from Yellow Sea oyster.</title>
        <authorList>
            <person name="Muhammad N."/>
            <person name="Nguyen T.H."/>
            <person name="Lee Y.-J."/>
            <person name="Ko J."/>
            <person name="Kim S.-G."/>
        </authorList>
    </citation>
    <scope>NUCLEOTIDE SEQUENCE</scope>
    <source>
        <strain evidence="11">OG9-811</strain>
    </source>
</reference>
<sequence>MLDKLNLGKLILVLCVFSVVVTLFNAFYSIYRVQHDLIINNTLESNRVYAEKMAEMTDAFIDSAMSQLKYSAQSLSTEMQDTKFLSKEVDRLKNQTDSFNSAFIVNADGVIVSISPETIEVKGIRLTSDRALQSLRSQEPLVTNPFVSPAGNYLISISYPIFAANGDYLGYVAGSIYLEQKNILTTLLGKHSYKDGSYLYVVDRGHTLIYHPDKRRVGQVIVNNKAINTVLEGEKGSQTMLNSQGFEMLAGYAPVALAGWGIVAQRPKELTLSTLDQQMWNVVLETLPIALLTLLIIWISAFFISKPLWQLASAVRNFDSHSAAMDDLTQIKPWYFEASHLKRTFLNALGIVSNTIDQLQNDTLTDPMTGLLNRRGLEKAVDRLCGQHTPFAVLALDVDYFKRVNDTFGHDVGDELLKSVAQIIKKQARDNDVVCRAGGEEFIAFLTKTDVNQAFNAAERIRKTIENYPFDAVGQVTISIGVSYWDSAGEPINAILKNADDALYQAKHNGRNRTEIKASSAREDTPPPLGAKGLPLR</sequence>
<evidence type="ECO:0000256" key="9">
    <source>
        <dbReference type="SAM" id="Phobius"/>
    </source>
</evidence>
<protein>
    <recommendedName>
        <fullName evidence="3">diguanylate cyclase</fullName>
        <ecNumber evidence="3">2.7.7.65</ecNumber>
    </recommendedName>
</protein>
<dbReference type="CDD" id="cd18773">
    <property type="entry name" value="PDC1_HK_sensor"/>
    <property type="match status" value="1"/>
</dbReference>
<keyword evidence="7 9" id="KW-0472">Membrane</keyword>
<feature type="region of interest" description="Disordered" evidence="8">
    <location>
        <begin position="510"/>
        <end position="537"/>
    </location>
</feature>
<dbReference type="KEGG" id="vos:KNV97_03010"/>
<accession>A0A975YMC1</accession>
<dbReference type="GO" id="GO:0043709">
    <property type="term" value="P:cell adhesion involved in single-species biofilm formation"/>
    <property type="evidence" value="ECO:0007669"/>
    <property type="project" value="TreeGrafter"/>
</dbReference>
<keyword evidence="4" id="KW-1003">Cell membrane</keyword>
<dbReference type="AlphaFoldDB" id="A0A975YMC1"/>